<dbReference type="EMBL" id="BSXS01008836">
    <property type="protein sequence ID" value="GME93824.1"/>
    <property type="molecule type" value="Genomic_DNA"/>
</dbReference>
<comment type="caution">
    <text evidence="1">The sequence shown here is derived from an EMBL/GenBank/DDBJ whole genome shotgun (WGS) entry which is preliminary data.</text>
</comment>
<name>A0ACB5TRR3_AMBMO</name>
<gene>
    <name evidence="1" type="ORF">Amon02_000941600</name>
</gene>
<sequence length="82" mass="9510">MRWCVRDDGSNEVVIRNLAHELKKHTSELEKKDVVFEKIMGGVPEGEQQQQGENDDQRPEPELEFVNLLDIEALAEEAYRTQ</sequence>
<keyword evidence="2" id="KW-1185">Reference proteome</keyword>
<protein>
    <submittedName>
        <fullName evidence="1">Unnamed protein product</fullName>
    </submittedName>
</protein>
<evidence type="ECO:0000313" key="1">
    <source>
        <dbReference type="EMBL" id="GME93824.1"/>
    </source>
</evidence>
<evidence type="ECO:0000313" key="2">
    <source>
        <dbReference type="Proteomes" id="UP001165064"/>
    </source>
</evidence>
<proteinExistence type="predicted"/>
<reference evidence="1" key="1">
    <citation type="submission" date="2023-04" db="EMBL/GenBank/DDBJ databases">
        <title>Ambrosiozyma monospora NBRC 10751.</title>
        <authorList>
            <person name="Ichikawa N."/>
            <person name="Sato H."/>
            <person name="Tonouchi N."/>
        </authorList>
    </citation>
    <scope>NUCLEOTIDE SEQUENCE</scope>
    <source>
        <strain evidence="1">NBRC 10751</strain>
    </source>
</reference>
<organism evidence="1 2">
    <name type="scientific">Ambrosiozyma monospora</name>
    <name type="common">Yeast</name>
    <name type="synonym">Endomycopsis monosporus</name>
    <dbReference type="NCBI Taxonomy" id="43982"/>
    <lineage>
        <taxon>Eukaryota</taxon>
        <taxon>Fungi</taxon>
        <taxon>Dikarya</taxon>
        <taxon>Ascomycota</taxon>
        <taxon>Saccharomycotina</taxon>
        <taxon>Pichiomycetes</taxon>
        <taxon>Pichiales</taxon>
        <taxon>Pichiaceae</taxon>
        <taxon>Ambrosiozyma</taxon>
    </lineage>
</organism>
<accession>A0ACB5TRR3</accession>
<dbReference type="Proteomes" id="UP001165064">
    <property type="component" value="Unassembled WGS sequence"/>
</dbReference>